<keyword evidence="1" id="KW-0812">Transmembrane</keyword>
<feature type="transmembrane region" description="Helical" evidence="1">
    <location>
        <begin position="65"/>
        <end position="88"/>
    </location>
</feature>
<keyword evidence="1" id="KW-0472">Membrane</keyword>
<dbReference type="AlphaFoldDB" id="A0A1K0HMJ9"/>
<gene>
    <name evidence="2" type="ORF">UBRO_20982</name>
</gene>
<sequence length="149" mass="16695">MGALTQEMFYKLRAYGIWFHKVEHVIRENDDEGRLRLMKVCLSNADLTACESFPGSKFRRIFERLAVLASGNGLYAVHMLSGLFWTWLRGTCIPFRLFFFLASSMTDTHGRHGLYPPRGCCAATQQELCGLYPGPPGGLDGLGDNAKTQ</sequence>
<dbReference type="Proteomes" id="UP000179920">
    <property type="component" value="Chromosome XXIII"/>
</dbReference>
<evidence type="ECO:0000313" key="3">
    <source>
        <dbReference type="Proteomes" id="UP000179920"/>
    </source>
</evidence>
<organism evidence="2 3">
    <name type="scientific">Ustilago bromivora</name>
    <dbReference type="NCBI Taxonomy" id="307758"/>
    <lineage>
        <taxon>Eukaryota</taxon>
        <taxon>Fungi</taxon>
        <taxon>Dikarya</taxon>
        <taxon>Basidiomycota</taxon>
        <taxon>Ustilaginomycotina</taxon>
        <taxon>Ustilaginomycetes</taxon>
        <taxon>Ustilaginales</taxon>
        <taxon>Ustilaginaceae</taxon>
        <taxon>Ustilago</taxon>
    </lineage>
</organism>
<dbReference type="EMBL" id="LT558139">
    <property type="protein sequence ID" value="SAM86440.1"/>
    <property type="molecule type" value="Genomic_DNA"/>
</dbReference>
<protein>
    <submittedName>
        <fullName evidence="2">Uncharacterized protein</fullName>
    </submittedName>
</protein>
<evidence type="ECO:0000256" key="1">
    <source>
        <dbReference type="SAM" id="Phobius"/>
    </source>
</evidence>
<accession>A0A1K0HMJ9</accession>
<keyword evidence="1" id="KW-1133">Transmembrane helix</keyword>
<name>A0A1K0HMJ9_9BASI</name>
<evidence type="ECO:0000313" key="2">
    <source>
        <dbReference type="EMBL" id="SAM86440.1"/>
    </source>
</evidence>
<proteinExistence type="predicted"/>
<reference evidence="3" key="1">
    <citation type="submission" date="2016-04" db="EMBL/GenBank/DDBJ databases">
        <authorList>
            <person name="Guldener U."/>
            <person name="Guldener U."/>
        </authorList>
    </citation>
    <scope>NUCLEOTIDE SEQUENCE [LARGE SCALE GENOMIC DNA]</scope>
    <source>
        <strain evidence="3">UB2112</strain>
    </source>
</reference>